<dbReference type="AlphaFoldDB" id="A0A2G9G4J8"/>
<reference evidence="3" key="2">
    <citation type="journal article" date="2018" name="Gigascience">
        <title>Genome assembly of the Pink Ipe (Handroanthus impetiginosus, Bignoniaceae), a highly valued, ecologically keystone Neotropical timber forest tree.</title>
        <authorList>
            <person name="Silva-Junior O.B."/>
            <person name="Grattapaglia D."/>
            <person name="Novaes E."/>
            <person name="Collevatti R.G."/>
        </authorList>
    </citation>
    <scope>NUCLEOTIDE SEQUENCE [LARGE SCALE GENOMIC DNA]</scope>
    <source>
        <strain evidence="3">cv. UFG-1</strain>
    </source>
</reference>
<reference evidence="1" key="1">
    <citation type="submission" date="2017-07" db="EMBL/GenBank/DDBJ databases">
        <authorList>
            <person name="Sun Z.S."/>
            <person name="Albrecht U."/>
            <person name="Echele G."/>
            <person name="Lee C.C."/>
        </authorList>
    </citation>
    <scope>NUCLEOTIDE SEQUENCE</scope>
    <source>
        <strain evidence="1">UFG-1</strain>
        <tissue evidence="1">Leaf</tissue>
    </source>
</reference>
<dbReference type="STRING" id="429701.A0A2G9G4J8"/>
<comment type="caution">
    <text evidence="1">The sequence shown here is derived from an EMBL/GenBank/DDBJ whole genome shotgun (WGS) entry which is preliminary data.</text>
</comment>
<dbReference type="EMBL" id="NKXS01007078">
    <property type="protein sequence ID" value="PIN00236.1"/>
    <property type="molecule type" value="Genomic_DNA"/>
</dbReference>
<reference evidence="1" key="3">
    <citation type="journal article" date="2018" name="Gigascience">
        <title>Genome assembly of the pink ipe (Handroanthus impetiginosus, Bignoniaceae), a highly-valued ecologically keystone neotropical timber forest tree.</title>
        <authorList>
            <person name="Silva-Junior O.B."/>
            <person name="Novaes E."/>
            <person name="Grattapaglia D."/>
            <person name="Collevatti R.G."/>
        </authorList>
    </citation>
    <scope>NUCLEOTIDE SEQUENCE [LARGE SCALE GENOMIC DNA]</scope>
    <source>
        <strain evidence="1">UFG-1</strain>
        <tissue evidence="1">Leaf</tissue>
    </source>
</reference>
<dbReference type="Proteomes" id="UP000231279">
    <property type="component" value="Unassembled WGS sequence"/>
</dbReference>
<keyword evidence="3" id="KW-1185">Reference proteome</keyword>
<name>A0A2G9G4J8_9LAMI</name>
<evidence type="ECO:0000313" key="2">
    <source>
        <dbReference type="EMBL" id="PIN04570.1"/>
    </source>
</evidence>
<proteinExistence type="predicted"/>
<dbReference type="EMBL" id="NKXS01005092">
    <property type="protein sequence ID" value="PIN04570.1"/>
    <property type="molecule type" value="Genomic_DNA"/>
</dbReference>
<sequence>MNCQVNRLDSDMAVALQHYGLDLLLPTLGHHSMLGTRGDILDVSTPFVGALPFDGYAIREADHECYRYGSDFCQERLRRSLAYG</sequence>
<evidence type="ECO:0000313" key="1">
    <source>
        <dbReference type="EMBL" id="PIN00236.1"/>
    </source>
</evidence>
<accession>A0A2G9G4J8</accession>
<protein>
    <submittedName>
        <fullName evidence="1">Uncharacterized protein</fullName>
    </submittedName>
</protein>
<evidence type="ECO:0000313" key="3">
    <source>
        <dbReference type="Proteomes" id="UP000231279"/>
    </source>
</evidence>
<gene>
    <name evidence="2" type="ORF">CDL12_22897</name>
    <name evidence="1" type="ORF">CDL12_27262</name>
</gene>
<dbReference type="OrthoDB" id="907729at2759"/>
<organism evidence="1 3">
    <name type="scientific">Handroanthus impetiginosus</name>
    <dbReference type="NCBI Taxonomy" id="429701"/>
    <lineage>
        <taxon>Eukaryota</taxon>
        <taxon>Viridiplantae</taxon>
        <taxon>Streptophyta</taxon>
        <taxon>Embryophyta</taxon>
        <taxon>Tracheophyta</taxon>
        <taxon>Spermatophyta</taxon>
        <taxon>Magnoliopsida</taxon>
        <taxon>eudicotyledons</taxon>
        <taxon>Gunneridae</taxon>
        <taxon>Pentapetalae</taxon>
        <taxon>asterids</taxon>
        <taxon>lamiids</taxon>
        <taxon>Lamiales</taxon>
        <taxon>Bignoniaceae</taxon>
        <taxon>Crescentiina</taxon>
        <taxon>Tabebuia alliance</taxon>
        <taxon>Handroanthus</taxon>
    </lineage>
</organism>